<sequence>MRRFTTFVVLLLVAAVGGVPLADAGPLERVTLCHSPGTPAEKTLTLPAPAAEAHLRHGDRLGSCEDGVPCAAPPPIQEIPPGTEPAEEPEYVSEAVAVLEGASENGFTAVGAPVTFRLSCPMLDQTADSVVVYDNGRPVPFASLAMTADTITVTGGLGAGRHELALSARDIHGYGIEADFVFWVGNYTVPVLVLDAGGLPVEGAAVVAKLSDDPDVSASLVTDVTGRGAFTNLPNRSYNVIAQASGNRFATQPTSVFDGTVVLRLLGIGAPSTVDNNDFSQGKAGWETGAAPVSVIPHVEGSPSGFAAASQTNPARTEEASAQATAAITGSAPAGMSAEAADFDLALDTAGEGQQSISRTFDVEAGVKSVTVRYRFITSEVPGGWFGSEFNDFYNVSVRSSQASGTVTNGNSMNGLGLAAFDGGGATGWSESELAVNPQGDTVRVDLAVANVADGLFGSRVVVDVVKKKKLTISQVQLRDIDNQALQFLSASNHPYFAGQTRVHGTITVQGPKDESLTELALEVVEGGTTVRGTLAAAVRPTLVTTFGDDEENKVTTNQLLFEIPAGLLNAVNQGTNGQLTLRVKATSSSGETAEKDAGTPTKLVRFTGGNRYGGRDAGVGGDDWALPTVRSFIDGAGQTWGDFSNMNGGPFPPHASHRVGTSADGWFTGYNNRDAATAATIIGQLNTHGTRIRSVYVTFAAGSAFAQAIANVTLNDGRAATAVIRNIGGHTTHFHWEVNA</sequence>
<dbReference type="GO" id="GO:0030246">
    <property type="term" value="F:carbohydrate binding"/>
    <property type="evidence" value="ECO:0007669"/>
    <property type="project" value="InterPro"/>
</dbReference>
<dbReference type="EMBL" id="JACHMO010000001">
    <property type="protein sequence ID" value="MBB5800901.1"/>
    <property type="molecule type" value="Genomic_DNA"/>
</dbReference>
<gene>
    <name evidence="1" type="ORF">F4560_000669</name>
</gene>
<dbReference type="AlphaFoldDB" id="A0A7W9HFB6"/>
<accession>A0A7W9HFB6</accession>
<organism evidence="1 2">
    <name type="scientific">Saccharothrix ecbatanensis</name>
    <dbReference type="NCBI Taxonomy" id="1105145"/>
    <lineage>
        <taxon>Bacteria</taxon>
        <taxon>Bacillati</taxon>
        <taxon>Actinomycetota</taxon>
        <taxon>Actinomycetes</taxon>
        <taxon>Pseudonocardiales</taxon>
        <taxon>Pseudonocardiaceae</taxon>
        <taxon>Saccharothrix</taxon>
    </lineage>
</organism>
<dbReference type="InterPro" id="IPR013784">
    <property type="entry name" value="Carb-bd-like_fold"/>
</dbReference>
<protein>
    <submittedName>
        <fullName evidence="1">Uncharacterized protein</fullName>
    </submittedName>
</protein>
<dbReference type="Gene3D" id="3.30.1380.10">
    <property type="match status" value="1"/>
</dbReference>
<dbReference type="InterPro" id="IPR009045">
    <property type="entry name" value="Zn_M74/Hedgehog-like"/>
</dbReference>
<name>A0A7W9HFB6_9PSEU</name>
<reference evidence="1 2" key="1">
    <citation type="submission" date="2020-08" db="EMBL/GenBank/DDBJ databases">
        <title>Sequencing the genomes of 1000 actinobacteria strains.</title>
        <authorList>
            <person name="Klenk H.-P."/>
        </authorList>
    </citation>
    <scope>NUCLEOTIDE SEQUENCE [LARGE SCALE GENOMIC DNA]</scope>
    <source>
        <strain evidence="1 2">DSM 45486</strain>
    </source>
</reference>
<dbReference type="SUPFAM" id="SSF55166">
    <property type="entry name" value="Hedgehog/DD-peptidase"/>
    <property type="match status" value="1"/>
</dbReference>
<evidence type="ECO:0000313" key="2">
    <source>
        <dbReference type="Proteomes" id="UP000552097"/>
    </source>
</evidence>
<dbReference type="SUPFAM" id="SSF49452">
    <property type="entry name" value="Starch-binding domain-like"/>
    <property type="match status" value="1"/>
</dbReference>
<comment type="caution">
    <text evidence="1">The sequence shown here is derived from an EMBL/GenBank/DDBJ whole genome shotgun (WGS) entry which is preliminary data.</text>
</comment>
<evidence type="ECO:0000313" key="1">
    <source>
        <dbReference type="EMBL" id="MBB5800901.1"/>
    </source>
</evidence>
<dbReference type="Proteomes" id="UP000552097">
    <property type="component" value="Unassembled WGS sequence"/>
</dbReference>
<keyword evidence="2" id="KW-1185">Reference proteome</keyword>
<proteinExistence type="predicted"/>